<accession>A0ABN8NVH3</accession>
<protein>
    <recommendedName>
        <fullName evidence="2">Myb/SANT-like DNA-binding domain-containing protein</fullName>
    </recommendedName>
</protein>
<dbReference type="Proteomes" id="UP001159405">
    <property type="component" value="Unassembled WGS sequence"/>
</dbReference>
<sequence length="159" mass="18253">MFDASWHLLFLSTGQYWTHSLSAGEYPEYQWNESHVQPGIQPYLPQFMFPPPQASQFSHETVRSVSPQPGPSFSSLETAAATFSQSSEGTEGESRALVRWSRADVLLLISCYVERRERFKDINKKNKSLWEEISEELKKNGVFFNAKACETKLKNLKRS</sequence>
<evidence type="ECO:0000313" key="3">
    <source>
        <dbReference type="EMBL" id="CAH3118827.1"/>
    </source>
</evidence>
<feature type="region of interest" description="Disordered" evidence="1">
    <location>
        <begin position="60"/>
        <end position="90"/>
    </location>
</feature>
<dbReference type="EMBL" id="CALNXK010000032">
    <property type="protein sequence ID" value="CAH3118827.1"/>
    <property type="molecule type" value="Genomic_DNA"/>
</dbReference>
<feature type="domain" description="Myb/SANT-like DNA-binding" evidence="2">
    <location>
        <begin position="99"/>
        <end position="158"/>
    </location>
</feature>
<keyword evidence="4" id="KW-1185">Reference proteome</keyword>
<feature type="compositionally biased region" description="Polar residues" evidence="1">
    <location>
        <begin position="60"/>
        <end position="89"/>
    </location>
</feature>
<proteinExistence type="predicted"/>
<evidence type="ECO:0000259" key="2">
    <source>
        <dbReference type="Pfam" id="PF13837"/>
    </source>
</evidence>
<name>A0ABN8NVH3_9CNID</name>
<gene>
    <name evidence="3" type="ORF">PLOB_00026611</name>
</gene>
<organism evidence="3 4">
    <name type="scientific">Porites lobata</name>
    <dbReference type="NCBI Taxonomy" id="104759"/>
    <lineage>
        <taxon>Eukaryota</taxon>
        <taxon>Metazoa</taxon>
        <taxon>Cnidaria</taxon>
        <taxon>Anthozoa</taxon>
        <taxon>Hexacorallia</taxon>
        <taxon>Scleractinia</taxon>
        <taxon>Fungiina</taxon>
        <taxon>Poritidae</taxon>
        <taxon>Porites</taxon>
    </lineage>
</organism>
<evidence type="ECO:0000256" key="1">
    <source>
        <dbReference type="SAM" id="MobiDB-lite"/>
    </source>
</evidence>
<dbReference type="Gene3D" id="1.10.10.60">
    <property type="entry name" value="Homeodomain-like"/>
    <property type="match status" value="1"/>
</dbReference>
<dbReference type="Pfam" id="PF13837">
    <property type="entry name" value="Myb_DNA-bind_4"/>
    <property type="match status" value="1"/>
</dbReference>
<reference evidence="3 4" key="1">
    <citation type="submission" date="2022-05" db="EMBL/GenBank/DDBJ databases">
        <authorList>
            <consortium name="Genoscope - CEA"/>
            <person name="William W."/>
        </authorList>
    </citation>
    <scope>NUCLEOTIDE SEQUENCE [LARGE SCALE GENOMIC DNA]</scope>
</reference>
<comment type="caution">
    <text evidence="3">The sequence shown here is derived from an EMBL/GenBank/DDBJ whole genome shotgun (WGS) entry which is preliminary data.</text>
</comment>
<dbReference type="InterPro" id="IPR044822">
    <property type="entry name" value="Myb_DNA-bind_4"/>
</dbReference>
<evidence type="ECO:0000313" key="4">
    <source>
        <dbReference type="Proteomes" id="UP001159405"/>
    </source>
</evidence>